<evidence type="ECO:0000313" key="3">
    <source>
        <dbReference type="EMBL" id="KOY32177.1"/>
    </source>
</evidence>
<dbReference type="EMBL" id="LIRS01000068">
    <property type="protein sequence ID" value="KOY32177.1"/>
    <property type="molecule type" value="Genomic_DNA"/>
</dbReference>
<keyword evidence="2" id="KW-0732">Signal</keyword>
<feature type="region of interest" description="Disordered" evidence="1">
    <location>
        <begin position="323"/>
        <end position="388"/>
    </location>
</feature>
<feature type="compositionally biased region" description="Polar residues" evidence="1">
    <location>
        <begin position="83"/>
        <end position="92"/>
    </location>
</feature>
<feature type="signal peptide" evidence="2">
    <location>
        <begin position="1"/>
        <end position="23"/>
    </location>
</feature>
<feature type="compositionally biased region" description="Polar residues" evidence="1">
    <location>
        <begin position="323"/>
        <end position="356"/>
    </location>
</feature>
<dbReference type="AlphaFoldDB" id="A0AAW3IX72"/>
<dbReference type="RefSeq" id="WP_025550489.1">
    <property type="nucleotide sequence ID" value="NZ_JAMQAC010000003.1"/>
</dbReference>
<evidence type="ECO:0000313" key="4">
    <source>
        <dbReference type="Proteomes" id="UP000037697"/>
    </source>
</evidence>
<dbReference type="Proteomes" id="UP000037697">
    <property type="component" value="Unassembled WGS sequence"/>
</dbReference>
<organism evidence="3 4">
    <name type="scientific">Vibrio parahaemolyticus</name>
    <dbReference type="NCBI Taxonomy" id="670"/>
    <lineage>
        <taxon>Bacteria</taxon>
        <taxon>Pseudomonadati</taxon>
        <taxon>Pseudomonadota</taxon>
        <taxon>Gammaproteobacteria</taxon>
        <taxon>Vibrionales</taxon>
        <taxon>Vibrionaceae</taxon>
        <taxon>Vibrio</taxon>
    </lineage>
</organism>
<evidence type="ECO:0000256" key="2">
    <source>
        <dbReference type="SAM" id="SignalP"/>
    </source>
</evidence>
<sequence length="388" mass="42853">MRIKHILSIVAITLTPYPSSSLAQESATVGQKSTQEKRTQKETAINDEASMELQRQKGAEQRDGKEIRNSTSTSVRDSDETSSRQQNQTTNRLAVKTAPLAILNELFTYIEKGRSTRGRTANVIKHCALVTKPKAPQFPDLEPKPLMTSVQACMAWNKEKTLGQCQVELHQANFNWATTGMPSFIRVPSERLIEDGICWALYGLVSEATLEETSKGIPLNENSTSGIKLALANAMSKQLVRNDLPDKARKIVERQFGQNCVIPSSRGYRYEGKYEWSCGSFSVDPKAISASVGEFTLFGRGNSLFGETWEMETSQSQDALFSVSTTRSNSREASTSEAQYASTDNRSSKSRNLSMRTSERLQTEEASNLSNSTETSFTVSQPGIKGGN</sequence>
<accession>A0AAW3IX72</accession>
<feature type="chain" id="PRO_5043621380" evidence="2">
    <location>
        <begin position="24"/>
        <end position="388"/>
    </location>
</feature>
<evidence type="ECO:0000256" key="1">
    <source>
        <dbReference type="SAM" id="MobiDB-lite"/>
    </source>
</evidence>
<name>A0AAW3IX72_VIBPH</name>
<feature type="compositionally biased region" description="Polar residues" evidence="1">
    <location>
        <begin position="20"/>
        <end position="33"/>
    </location>
</feature>
<reference evidence="3 4" key="1">
    <citation type="submission" date="2015-07" db="EMBL/GenBank/DDBJ databases">
        <title>Foodborne Vibrio parahaemolyticus Isolates.</title>
        <authorList>
            <person name="Ronholm J."/>
            <person name="Petronella N."/>
            <person name="Kenwell R."/>
            <person name="Banerjee S."/>
        </authorList>
    </citation>
    <scope>NUCLEOTIDE SEQUENCE [LARGE SCALE GENOMIC DNA]</scope>
    <source>
        <strain evidence="3 4">HS-06-05</strain>
    </source>
</reference>
<protein>
    <submittedName>
        <fullName evidence="3">Uncharacterized protein</fullName>
    </submittedName>
</protein>
<proteinExistence type="predicted"/>
<gene>
    <name evidence="3" type="ORF">ACX05_12760</name>
</gene>
<feature type="compositionally biased region" description="Polar residues" evidence="1">
    <location>
        <begin position="364"/>
        <end position="381"/>
    </location>
</feature>
<feature type="compositionally biased region" description="Basic and acidic residues" evidence="1">
    <location>
        <begin position="54"/>
        <end position="68"/>
    </location>
</feature>
<comment type="caution">
    <text evidence="3">The sequence shown here is derived from an EMBL/GenBank/DDBJ whole genome shotgun (WGS) entry which is preliminary data.</text>
</comment>
<feature type="region of interest" description="Disordered" evidence="1">
    <location>
        <begin position="20"/>
        <end position="92"/>
    </location>
</feature>